<dbReference type="EMBL" id="ACPB03019167">
    <property type="status" value="NOT_ANNOTATED_CDS"/>
    <property type="molecule type" value="Genomic_DNA"/>
</dbReference>
<name>T1IAA1_RHOPR</name>
<dbReference type="SUPFAM" id="SSF53098">
    <property type="entry name" value="Ribonuclease H-like"/>
    <property type="match status" value="1"/>
</dbReference>
<organism evidence="1 2">
    <name type="scientific">Rhodnius prolixus</name>
    <name type="common">Triatomid bug</name>
    <dbReference type="NCBI Taxonomy" id="13249"/>
    <lineage>
        <taxon>Eukaryota</taxon>
        <taxon>Metazoa</taxon>
        <taxon>Ecdysozoa</taxon>
        <taxon>Arthropoda</taxon>
        <taxon>Hexapoda</taxon>
        <taxon>Insecta</taxon>
        <taxon>Pterygota</taxon>
        <taxon>Neoptera</taxon>
        <taxon>Paraneoptera</taxon>
        <taxon>Hemiptera</taxon>
        <taxon>Heteroptera</taxon>
        <taxon>Panheteroptera</taxon>
        <taxon>Cimicomorpha</taxon>
        <taxon>Reduviidae</taxon>
        <taxon>Triatominae</taxon>
        <taxon>Rhodnius</taxon>
    </lineage>
</organism>
<evidence type="ECO:0000313" key="1">
    <source>
        <dbReference type="EnsemblMetazoa" id="RPRC013222-PA"/>
    </source>
</evidence>
<evidence type="ECO:0000313" key="2">
    <source>
        <dbReference type="Proteomes" id="UP000015103"/>
    </source>
</evidence>
<keyword evidence="2" id="KW-1185">Reference proteome</keyword>
<dbReference type="AlphaFoldDB" id="T1IAA1"/>
<evidence type="ECO:0008006" key="3">
    <source>
        <dbReference type="Google" id="ProtNLM"/>
    </source>
</evidence>
<dbReference type="EMBL" id="ACPB03019165">
    <property type="status" value="NOT_ANNOTATED_CDS"/>
    <property type="molecule type" value="Genomic_DNA"/>
</dbReference>
<proteinExistence type="predicted"/>
<reference evidence="1" key="1">
    <citation type="submission" date="2015-05" db="UniProtKB">
        <authorList>
            <consortium name="EnsemblMetazoa"/>
        </authorList>
    </citation>
    <scope>IDENTIFICATION</scope>
</reference>
<dbReference type="InParanoid" id="T1IAA1"/>
<dbReference type="InterPro" id="IPR012337">
    <property type="entry name" value="RNaseH-like_sf"/>
</dbReference>
<sequence length="113" mass="12952">MSEQIRRRNRNKNYKFFLRTRGLPRFFEGSVLVIPVSSSAVERLFSATGLLLSKLRKRMSPAVVINSVYIRFACKMKIVEMVQGLPGLTELLETVDEQEIDSVLNEQSDSEIE</sequence>
<accession>T1IAA1</accession>
<dbReference type="EnsemblMetazoa" id="RPRC013222-RA">
    <property type="protein sequence ID" value="RPRC013222-PA"/>
    <property type="gene ID" value="RPRC013222"/>
</dbReference>
<dbReference type="Proteomes" id="UP000015103">
    <property type="component" value="Unassembled WGS sequence"/>
</dbReference>
<protein>
    <recommendedName>
        <fullName evidence="3">HAT C-terminal dimerisation domain-containing protein</fullName>
    </recommendedName>
</protein>
<dbReference type="VEuPathDB" id="VectorBase:RPRC013222"/>
<dbReference type="HOGENOM" id="CLU_2136547_0_0_1"/>
<dbReference type="EMBL" id="ACPB03019166">
    <property type="status" value="NOT_ANNOTATED_CDS"/>
    <property type="molecule type" value="Genomic_DNA"/>
</dbReference>